<dbReference type="RefSeq" id="WP_067634344.1">
    <property type="nucleotide sequence ID" value="NZ_JAAXPI010000001.1"/>
</dbReference>
<sequence>MFDYPALRIEQISSQFEYEVSDPGGQSLGRTTQVSGPKPRKGPLAMFGAGVGDARVVLQLFAADGTPAFFVDYQRGAPVAFVAPDGTVIGRYAEDRTSAAQQMAGQGALRRMMAAMAPAMCNVLLDGADRPLCRLNWEMRLDSTQNDNRQWHVVGCSYTDMNGVQVAKLDVNEGFYKGKYDLQFFYQLPEPMRTLILASPIAFDLTRS</sequence>
<gene>
    <name evidence="2" type="ORF">HGB48_01535</name>
</gene>
<accession>A0A846YVC2</accession>
<dbReference type="AlphaFoldDB" id="A0A846YVC2"/>
<protein>
    <submittedName>
        <fullName evidence="2">Uncharacterized protein</fullName>
    </submittedName>
</protein>
<evidence type="ECO:0000313" key="2">
    <source>
        <dbReference type="EMBL" id="NKZ02448.1"/>
    </source>
</evidence>
<organism evidence="2 3">
    <name type="scientific">Actinomadura latina</name>
    <dbReference type="NCBI Taxonomy" id="163603"/>
    <lineage>
        <taxon>Bacteria</taxon>
        <taxon>Bacillati</taxon>
        <taxon>Actinomycetota</taxon>
        <taxon>Actinomycetes</taxon>
        <taxon>Streptosporangiales</taxon>
        <taxon>Thermomonosporaceae</taxon>
        <taxon>Actinomadura</taxon>
    </lineage>
</organism>
<proteinExistence type="predicted"/>
<reference evidence="2 3" key="1">
    <citation type="submission" date="2020-04" db="EMBL/GenBank/DDBJ databases">
        <title>MicrobeNet Type strains.</title>
        <authorList>
            <person name="Nicholson A.C."/>
        </authorList>
    </citation>
    <scope>NUCLEOTIDE SEQUENCE [LARGE SCALE GENOMIC DNA]</scope>
    <source>
        <strain evidence="2 3">ATCC BAA-277</strain>
    </source>
</reference>
<dbReference type="Proteomes" id="UP000579250">
    <property type="component" value="Unassembled WGS sequence"/>
</dbReference>
<dbReference type="EMBL" id="JAAXPI010000001">
    <property type="protein sequence ID" value="NKZ02448.1"/>
    <property type="molecule type" value="Genomic_DNA"/>
</dbReference>
<feature type="region of interest" description="Disordered" evidence="1">
    <location>
        <begin position="20"/>
        <end position="40"/>
    </location>
</feature>
<comment type="caution">
    <text evidence="2">The sequence shown here is derived from an EMBL/GenBank/DDBJ whole genome shotgun (WGS) entry which is preliminary data.</text>
</comment>
<keyword evidence="3" id="KW-1185">Reference proteome</keyword>
<evidence type="ECO:0000256" key="1">
    <source>
        <dbReference type="SAM" id="MobiDB-lite"/>
    </source>
</evidence>
<name>A0A846YVC2_9ACTN</name>
<evidence type="ECO:0000313" key="3">
    <source>
        <dbReference type="Proteomes" id="UP000579250"/>
    </source>
</evidence>